<dbReference type="PANTHER" id="PTHR44154">
    <property type="entry name" value="QUINONE OXIDOREDUCTASE"/>
    <property type="match status" value="1"/>
</dbReference>
<dbReference type="SMART" id="SM00829">
    <property type="entry name" value="PKS_ER"/>
    <property type="match status" value="1"/>
</dbReference>
<evidence type="ECO:0000259" key="3">
    <source>
        <dbReference type="SMART" id="SM00829"/>
    </source>
</evidence>
<dbReference type="EMBL" id="JMIU01000001">
    <property type="protein sequence ID" value="KDN96257.1"/>
    <property type="molecule type" value="Genomic_DNA"/>
</dbReference>
<dbReference type="Pfam" id="PF08240">
    <property type="entry name" value="ADH_N"/>
    <property type="match status" value="1"/>
</dbReference>
<keyword evidence="2" id="KW-0862">Zinc</keyword>
<evidence type="ECO:0000256" key="1">
    <source>
        <dbReference type="ARBA" id="ARBA00022857"/>
    </source>
</evidence>
<dbReference type="AlphaFoldDB" id="A0A066ZS08"/>
<sequence length="336" mass="37187">MRALAALADKETNSTKNLVEISLPTPTPTHRDILVKVKAVSINPVDTKVRKRHAAQSNDMEPKVLGWDAAGTVVAIGDEVTHFQIGDDVWYAGEITRQGSNAEYQLVDERLVSLKPESLNFAEAAAMPLTTLTAWELLVDRLQVKPDDHKGLLIIGAAGGVGSVMVQLARTISQKIIVGTASRPESEEWLNELGCHHIISHQELLIPQIKELHLPAITHIASLTQTDQHFLEAAEIIAPQGRFGLIDDPATFDIIPFKQKSVSIHWEFMYTRSMFKTDDMSKQHTILKEAALMVDQGIIKSTINHHFGKLNLENLKAAHEFIETHCAIGKIVLEGF</sequence>
<dbReference type="STRING" id="28885.EI16_08235"/>
<dbReference type="GO" id="GO:0016491">
    <property type="term" value="F:oxidoreductase activity"/>
    <property type="evidence" value="ECO:0007669"/>
    <property type="project" value="UniProtKB-KW"/>
</dbReference>
<dbReference type="InterPro" id="IPR020843">
    <property type="entry name" value="ER"/>
</dbReference>
<feature type="domain" description="Enoyl reductase (ER)" evidence="3">
    <location>
        <begin position="11"/>
        <end position="333"/>
    </location>
</feature>
<evidence type="ECO:0000313" key="4">
    <source>
        <dbReference type="EMBL" id="KDN96257.1"/>
    </source>
</evidence>
<dbReference type="Gene3D" id="3.40.50.720">
    <property type="entry name" value="NAD(P)-binding Rossmann-like Domain"/>
    <property type="match status" value="1"/>
</dbReference>
<gene>
    <name evidence="4" type="ORF">EI16_08235</name>
</gene>
<keyword evidence="2" id="KW-0560">Oxidoreductase</keyword>
<dbReference type="InterPro" id="IPR036291">
    <property type="entry name" value="NAD(P)-bd_dom_sf"/>
</dbReference>
<keyword evidence="5" id="KW-1185">Reference proteome</keyword>
<accession>A0A066ZS08</accession>
<dbReference type="Pfam" id="PF13602">
    <property type="entry name" value="ADH_zinc_N_2"/>
    <property type="match status" value="1"/>
</dbReference>
<name>A0A066ZS08_HYDMR</name>
<protein>
    <recommendedName>
        <fullName evidence="2">Zinc-type alcohol dehydrogenase-like protein</fullName>
    </recommendedName>
</protein>
<keyword evidence="2" id="KW-0479">Metal-binding</keyword>
<comment type="caution">
    <text evidence="4">The sequence shown here is derived from an EMBL/GenBank/DDBJ whole genome shotgun (WGS) entry which is preliminary data.</text>
</comment>
<dbReference type="SUPFAM" id="SSF50129">
    <property type="entry name" value="GroES-like"/>
    <property type="match status" value="1"/>
</dbReference>
<evidence type="ECO:0000313" key="5">
    <source>
        <dbReference type="Proteomes" id="UP000027341"/>
    </source>
</evidence>
<reference evidence="4 5" key="1">
    <citation type="submission" date="2014-04" db="EMBL/GenBank/DDBJ databases">
        <title>Draft genome sequence of Hydrogenovibrio marinus MH-110, a model organism for aerobic H2 metabolism.</title>
        <authorList>
            <person name="Cha H.J."/>
            <person name="Jo B.H."/>
            <person name="Hwang B.H."/>
        </authorList>
    </citation>
    <scope>NUCLEOTIDE SEQUENCE [LARGE SCALE GENOMIC DNA]</scope>
    <source>
        <strain evidence="4 5">MH-110</strain>
    </source>
</reference>
<proteinExistence type="inferred from homology"/>
<dbReference type="InterPro" id="IPR051603">
    <property type="entry name" value="Zinc-ADH_QOR/CCCR"/>
</dbReference>
<dbReference type="NCBIfam" id="TIGR02817">
    <property type="entry name" value="adh_fam_1"/>
    <property type="match status" value="1"/>
</dbReference>
<dbReference type="CDD" id="cd08252">
    <property type="entry name" value="AL_MDR"/>
    <property type="match status" value="1"/>
</dbReference>
<dbReference type="Gene3D" id="3.90.180.10">
    <property type="entry name" value="Medium-chain alcohol dehydrogenases, catalytic domain"/>
    <property type="match status" value="1"/>
</dbReference>
<dbReference type="GO" id="GO:0008270">
    <property type="term" value="F:zinc ion binding"/>
    <property type="evidence" value="ECO:0007669"/>
    <property type="project" value="InterPro"/>
</dbReference>
<dbReference type="Proteomes" id="UP000027341">
    <property type="component" value="Unassembled WGS sequence"/>
</dbReference>
<dbReference type="InterPro" id="IPR013154">
    <property type="entry name" value="ADH-like_N"/>
</dbReference>
<keyword evidence="1" id="KW-0521">NADP</keyword>
<comment type="similarity">
    <text evidence="2">Belongs to the zinc-containing alcohol dehydrogenase family. Quinone oxidoreductase subfamily.</text>
</comment>
<dbReference type="SUPFAM" id="SSF51735">
    <property type="entry name" value="NAD(P)-binding Rossmann-fold domains"/>
    <property type="match status" value="1"/>
</dbReference>
<organism evidence="4 5">
    <name type="scientific">Hydrogenovibrio marinus</name>
    <dbReference type="NCBI Taxonomy" id="28885"/>
    <lineage>
        <taxon>Bacteria</taxon>
        <taxon>Pseudomonadati</taxon>
        <taxon>Pseudomonadota</taxon>
        <taxon>Gammaproteobacteria</taxon>
        <taxon>Thiotrichales</taxon>
        <taxon>Piscirickettsiaceae</taxon>
        <taxon>Hydrogenovibrio</taxon>
    </lineage>
</organism>
<evidence type="ECO:0000256" key="2">
    <source>
        <dbReference type="RuleBase" id="RU364000"/>
    </source>
</evidence>
<dbReference type="PANTHER" id="PTHR44154:SF1">
    <property type="entry name" value="QUINONE OXIDOREDUCTASE"/>
    <property type="match status" value="1"/>
</dbReference>
<dbReference type="InterPro" id="IPR014182">
    <property type="entry name" value="ADH_Zn_typ-1"/>
</dbReference>
<dbReference type="InterPro" id="IPR011032">
    <property type="entry name" value="GroES-like_sf"/>
</dbReference>